<keyword evidence="1" id="KW-0732">Signal</keyword>
<comment type="caution">
    <text evidence="2">The sequence shown here is derived from an EMBL/GenBank/DDBJ whole genome shotgun (WGS) entry which is preliminary data.</text>
</comment>
<dbReference type="Proteomes" id="UP000663881">
    <property type="component" value="Unassembled WGS sequence"/>
</dbReference>
<feature type="chain" id="PRO_5032414581" evidence="1">
    <location>
        <begin position="17"/>
        <end position="365"/>
    </location>
</feature>
<sequence length="365" mass="38611">MLFLCICLVLISNVNGVHFLGGTITWRPLNASATGSPIAIVITQTYSWTYTDMSCSNTLIATNGEIPSYAGVSGDSLACISNCGASSAGYSPIGVLPRCTDFSNVADTSIGQRVDTVYLNANDNFTVAFQSSAWRSLTTASSAAWSISTTINTMVRPDNGLYNNAPVATMMSPINIPVNQPTVINVPVADADGDTLRCRWSQNTNGIDECGDVCPPGSLPAGTVIYPNCTIIITGTHVGDWFAITLMVEDFITPTSTTPLSSVPVQFLVQVVAAPTCTTPPDIIGVPTEESCTTVIVNQPYTSQIFAIDNCAPSVTILDIATLSFAGMIKSDLGKLNSTVYYKNLTWTPTSAQLGYQVMCAMAID</sequence>
<feature type="non-terminal residue" evidence="2">
    <location>
        <position position="365"/>
    </location>
</feature>
<evidence type="ECO:0000313" key="3">
    <source>
        <dbReference type="Proteomes" id="UP000663881"/>
    </source>
</evidence>
<protein>
    <submittedName>
        <fullName evidence="2">Uncharacterized protein</fullName>
    </submittedName>
</protein>
<dbReference type="AlphaFoldDB" id="A0A820AMM6"/>
<feature type="signal peptide" evidence="1">
    <location>
        <begin position="1"/>
        <end position="16"/>
    </location>
</feature>
<organism evidence="2 3">
    <name type="scientific">Adineta steineri</name>
    <dbReference type="NCBI Taxonomy" id="433720"/>
    <lineage>
        <taxon>Eukaryota</taxon>
        <taxon>Metazoa</taxon>
        <taxon>Spiralia</taxon>
        <taxon>Gnathifera</taxon>
        <taxon>Rotifera</taxon>
        <taxon>Eurotatoria</taxon>
        <taxon>Bdelloidea</taxon>
        <taxon>Adinetida</taxon>
        <taxon>Adinetidae</taxon>
        <taxon>Adineta</taxon>
    </lineage>
</organism>
<name>A0A820AMM6_9BILA</name>
<gene>
    <name evidence="2" type="ORF">OKA104_LOCUS39760</name>
</gene>
<dbReference type="EMBL" id="CAJOAY010008040">
    <property type="protein sequence ID" value="CAF4178525.1"/>
    <property type="molecule type" value="Genomic_DNA"/>
</dbReference>
<evidence type="ECO:0000313" key="2">
    <source>
        <dbReference type="EMBL" id="CAF4178525.1"/>
    </source>
</evidence>
<reference evidence="2" key="1">
    <citation type="submission" date="2021-02" db="EMBL/GenBank/DDBJ databases">
        <authorList>
            <person name="Nowell W R."/>
        </authorList>
    </citation>
    <scope>NUCLEOTIDE SEQUENCE</scope>
</reference>
<accession>A0A820AMM6</accession>
<proteinExistence type="predicted"/>
<evidence type="ECO:0000256" key="1">
    <source>
        <dbReference type="SAM" id="SignalP"/>
    </source>
</evidence>